<keyword evidence="2" id="KW-0805">Transcription regulation</keyword>
<dbReference type="Pfam" id="PF00170">
    <property type="entry name" value="bZIP_1"/>
    <property type="match status" value="1"/>
</dbReference>
<sequence length="269" mass="28115">MALATPQCSQYGPGNIPVPPVWPWGHPSAPSIVSSPPQCDPAPPSAPSLALGPPPDIRAPPARNPPPFYRPAPFPGGFCRPEPDYGALPGPLQQAPAQEPFRGLKPAPCPDGTFFGSGAGTGSFFYPGSGERDGFTGSFAQALDELHQPGPPNVALPEPPALTTAAAGMGGPFPGVPGAEAAEPGPDSPERLQAERRRLRNRLAASRCRRRKLERIARLEQRVRGLRAQNAELAATAARLRAQVRRLRGSVRDHAGSGCPLPPGAALGF</sequence>
<proteinExistence type="inferred from homology"/>
<dbReference type="GO" id="GO:0000981">
    <property type="term" value="F:DNA-binding transcription factor activity, RNA polymerase II-specific"/>
    <property type="evidence" value="ECO:0007669"/>
    <property type="project" value="TreeGrafter"/>
</dbReference>
<evidence type="ECO:0000256" key="7">
    <source>
        <dbReference type="SAM" id="Coils"/>
    </source>
</evidence>
<dbReference type="InterPro" id="IPR004827">
    <property type="entry name" value="bZIP"/>
</dbReference>
<dbReference type="GO" id="GO:0005667">
    <property type="term" value="C:transcription regulator complex"/>
    <property type="evidence" value="ECO:0007669"/>
    <property type="project" value="TreeGrafter"/>
</dbReference>
<accession>A0A674GGW2</accession>
<evidence type="ECO:0000256" key="5">
    <source>
        <dbReference type="ARBA" id="ARBA00029505"/>
    </source>
</evidence>
<keyword evidence="3" id="KW-0238">DNA-binding</keyword>
<keyword evidence="7" id="KW-0175">Coiled coil</keyword>
<dbReference type="GeneTree" id="ENSGT00940000162061"/>
<feature type="region of interest" description="Disordered" evidence="8">
    <location>
        <begin position="166"/>
        <end position="189"/>
    </location>
</feature>
<reference evidence="10" key="2">
    <citation type="submission" date="2025-09" db="UniProtKB">
        <authorList>
            <consortium name="Ensembl"/>
        </authorList>
    </citation>
    <scope>IDENTIFICATION</scope>
</reference>
<dbReference type="InParanoid" id="A0A674GGW2"/>
<dbReference type="PANTHER" id="PTHR11462:SF37">
    <property type="entry name" value="TRANSCRIPTION FACTOR JUNB"/>
    <property type="match status" value="1"/>
</dbReference>
<feature type="compositionally biased region" description="Polar residues" evidence="8">
    <location>
        <begin position="1"/>
        <end position="12"/>
    </location>
</feature>
<dbReference type="PRINTS" id="PR00043">
    <property type="entry name" value="LEUZIPPRJUN"/>
</dbReference>
<evidence type="ECO:0000256" key="6">
    <source>
        <dbReference type="ARBA" id="ARBA00030588"/>
    </source>
</evidence>
<dbReference type="Gene3D" id="1.20.5.170">
    <property type="match status" value="1"/>
</dbReference>
<evidence type="ECO:0000256" key="1">
    <source>
        <dbReference type="ARBA" id="ARBA00006882"/>
    </source>
</evidence>
<dbReference type="InterPro" id="IPR002112">
    <property type="entry name" value="Leuzip_Jun"/>
</dbReference>
<feature type="compositionally biased region" description="Pro residues" evidence="8">
    <location>
        <begin position="38"/>
        <end position="74"/>
    </location>
</feature>
<dbReference type="AlphaFoldDB" id="A0A674GGW2"/>
<feature type="domain" description="BZIP" evidence="9">
    <location>
        <begin position="191"/>
        <end position="254"/>
    </location>
</feature>
<evidence type="ECO:0000259" key="9">
    <source>
        <dbReference type="PROSITE" id="PS50217"/>
    </source>
</evidence>
<evidence type="ECO:0000256" key="2">
    <source>
        <dbReference type="ARBA" id="ARBA00023015"/>
    </source>
</evidence>
<dbReference type="PROSITE" id="PS50217">
    <property type="entry name" value="BZIP"/>
    <property type="match status" value="1"/>
</dbReference>
<keyword evidence="11" id="KW-1185">Reference proteome</keyword>
<evidence type="ECO:0000256" key="8">
    <source>
        <dbReference type="SAM" id="MobiDB-lite"/>
    </source>
</evidence>
<dbReference type="GO" id="GO:0051726">
    <property type="term" value="P:regulation of cell cycle"/>
    <property type="evidence" value="ECO:0007669"/>
    <property type="project" value="TreeGrafter"/>
</dbReference>
<dbReference type="Proteomes" id="UP000007754">
    <property type="component" value="Unplaced"/>
</dbReference>
<name>A0A674GGW2_TAEGU</name>
<dbReference type="InterPro" id="IPR050946">
    <property type="entry name" value="AP-1_TF_bZIP"/>
</dbReference>
<evidence type="ECO:0000256" key="4">
    <source>
        <dbReference type="ARBA" id="ARBA00023163"/>
    </source>
</evidence>
<dbReference type="SMART" id="SM00338">
    <property type="entry name" value="BRLZ"/>
    <property type="match status" value="1"/>
</dbReference>
<dbReference type="Ensembl" id="ENSTGUT00000031068.1">
    <property type="protein sequence ID" value="ENSTGUP00000021988.1"/>
    <property type="gene ID" value="ENSTGUG00000026274.1"/>
</dbReference>
<organism evidence="10 11">
    <name type="scientific">Taeniopygia guttata</name>
    <name type="common">Zebra finch</name>
    <name type="synonym">Poephila guttata</name>
    <dbReference type="NCBI Taxonomy" id="59729"/>
    <lineage>
        <taxon>Eukaryota</taxon>
        <taxon>Metazoa</taxon>
        <taxon>Chordata</taxon>
        <taxon>Craniata</taxon>
        <taxon>Vertebrata</taxon>
        <taxon>Euteleostomi</taxon>
        <taxon>Archelosauria</taxon>
        <taxon>Archosauria</taxon>
        <taxon>Dinosauria</taxon>
        <taxon>Saurischia</taxon>
        <taxon>Theropoda</taxon>
        <taxon>Coelurosauria</taxon>
        <taxon>Aves</taxon>
        <taxon>Neognathae</taxon>
        <taxon>Neoaves</taxon>
        <taxon>Telluraves</taxon>
        <taxon>Australaves</taxon>
        <taxon>Passeriformes</taxon>
        <taxon>Passeroidea</taxon>
        <taxon>Estrildidae</taxon>
        <taxon>Estrildinae</taxon>
        <taxon>Taeniopygia</taxon>
    </lineage>
</organism>
<comment type="similarity">
    <text evidence="1">Belongs to the bZIP family. Jun subfamily.</text>
</comment>
<evidence type="ECO:0000313" key="11">
    <source>
        <dbReference type="Proteomes" id="UP000007754"/>
    </source>
</evidence>
<reference evidence="10" key="1">
    <citation type="submission" date="2025-08" db="UniProtKB">
        <authorList>
            <consortium name="Ensembl"/>
        </authorList>
    </citation>
    <scope>IDENTIFICATION</scope>
</reference>
<dbReference type="InterPro" id="IPR046347">
    <property type="entry name" value="bZIP_sf"/>
</dbReference>
<feature type="region of interest" description="Disordered" evidence="8">
    <location>
        <begin position="1"/>
        <end position="106"/>
    </location>
</feature>
<dbReference type="SUPFAM" id="SSF57959">
    <property type="entry name" value="Leucine zipper domain"/>
    <property type="match status" value="1"/>
</dbReference>
<dbReference type="PROSITE" id="PS00036">
    <property type="entry name" value="BZIP_BASIC"/>
    <property type="match status" value="1"/>
</dbReference>
<dbReference type="GO" id="GO:0000978">
    <property type="term" value="F:RNA polymerase II cis-regulatory region sequence-specific DNA binding"/>
    <property type="evidence" value="ECO:0007669"/>
    <property type="project" value="TreeGrafter"/>
</dbReference>
<feature type="coiled-coil region" evidence="7">
    <location>
        <begin position="196"/>
        <end position="250"/>
    </location>
</feature>
<evidence type="ECO:0000313" key="10">
    <source>
        <dbReference type="Ensembl" id="ENSTGUP00000021988.1"/>
    </source>
</evidence>
<dbReference type="GO" id="GO:0042127">
    <property type="term" value="P:regulation of cell population proliferation"/>
    <property type="evidence" value="ECO:0007669"/>
    <property type="project" value="TreeGrafter"/>
</dbReference>
<dbReference type="PANTHER" id="PTHR11462">
    <property type="entry name" value="JUN TRANSCRIPTION FACTOR-RELATED"/>
    <property type="match status" value="1"/>
</dbReference>
<keyword evidence="4" id="KW-0804">Transcription</keyword>
<evidence type="ECO:0000256" key="3">
    <source>
        <dbReference type="ARBA" id="ARBA00023125"/>
    </source>
</evidence>
<protein>
    <recommendedName>
        <fullName evidence="5">Transcription factor JunB</fullName>
    </recommendedName>
    <alternativeName>
        <fullName evidence="6">Transcription factor AP-1 subunit JunB</fullName>
    </alternativeName>
</protein>